<dbReference type="EMBL" id="JBANMG010000005">
    <property type="protein sequence ID" value="KAK6953565.1"/>
    <property type="molecule type" value="Genomic_DNA"/>
</dbReference>
<name>A0AAX6MLQ0_9PEZI</name>
<dbReference type="Proteomes" id="UP001369815">
    <property type="component" value="Unassembled WGS sequence"/>
</dbReference>
<keyword evidence="2" id="KW-1185">Reference proteome</keyword>
<dbReference type="Pfam" id="PF00106">
    <property type="entry name" value="adh_short"/>
    <property type="match status" value="1"/>
</dbReference>
<dbReference type="InterPro" id="IPR036291">
    <property type="entry name" value="NAD(P)-bd_dom_sf"/>
</dbReference>
<sequence>MSVKTSSWPAPKWGEAENIQLLTTLPGFSFHVDAMPPFTKITALKEIILLAGGVAAMPGVLNGIKLLFDCSYDVFKEYGKEYIKQNDFIWLRIWEENKDWTGEAKFATPDTLKLAVNFYVDGFKRGQRRDGGNGITLPTNAAHSPLIGSVLISIARLIQLMEGVEGSFTIKMEEGTGTWHNDPYATISPQRPELSAAGKTAVVTGAGSGIGRETARAFAAAGAKHVPLLGRTGVLLNENN</sequence>
<dbReference type="SUPFAM" id="SSF51735">
    <property type="entry name" value="NAD(P)-binding Rossmann-fold domains"/>
    <property type="match status" value="1"/>
</dbReference>
<reference evidence="1 2" key="1">
    <citation type="journal article" date="2024" name="Front Chem Biol">
        <title>Unveiling the potential of Daldinia eschscholtzii MFLUCC 19-0629 through bioactivity and bioinformatics studies for enhanced sustainable agriculture production.</title>
        <authorList>
            <person name="Brooks S."/>
            <person name="Weaver J.A."/>
            <person name="Klomchit A."/>
            <person name="Alharthi S.A."/>
            <person name="Onlamun T."/>
            <person name="Nurani R."/>
            <person name="Vong T.K."/>
            <person name="Alberti F."/>
            <person name="Greco C."/>
        </authorList>
    </citation>
    <scope>NUCLEOTIDE SEQUENCE [LARGE SCALE GENOMIC DNA]</scope>
    <source>
        <strain evidence="1">MFLUCC 19-0629</strain>
    </source>
</reference>
<organism evidence="1 2">
    <name type="scientific">Daldinia eschscholtzii</name>
    <dbReference type="NCBI Taxonomy" id="292717"/>
    <lineage>
        <taxon>Eukaryota</taxon>
        <taxon>Fungi</taxon>
        <taxon>Dikarya</taxon>
        <taxon>Ascomycota</taxon>
        <taxon>Pezizomycotina</taxon>
        <taxon>Sordariomycetes</taxon>
        <taxon>Xylariomycetidae</taxon>
        <taxon>Xylariales</taxon>
        <taxon>Hypoxylaceae</taxon>
        <taxon>Daldinia</taxon>
    </lineage>
</organism>
<proteinExistence type="predicted"/>
<evidence type="ECO:0000313" key="1">
    <source>
        <dbReference type="EMBL" id="KAK6953565.1"/>
    </source>
</evidence>
<accession>A0AAX6MLQ0</accession>
<dbReference type="InterPro" id="IPR002347">
    <property type="entry name" value="SDR_fam"/>
</dbReference>
<evidence type="ECO:0000313" key="2">
    <source>
        <dbReference type="Proteomes" id="UP001369815"/>
    </source>
</evidence>
<protein>
    <submittedName>
        <fullName evidence="1">Uncharacterized protein</fullName>
    </submittedName>
</protein>
<dbReference type="Gene3D" id="3.40.50.720">
    <property type="entry name" value="NAD(P)-binding Rossmann-like Domain"/>
    <property type="match status" value="1"/>
</dbReference>
<gene>
    <name evidence="1" type="ORF">Daesc_005870</name>
</gene>
<comment type="caution">
    <text evidence="1">The sequence shown here is derived from an EMBL/GenBank/DDBJ whole genome shotgun (WGS) entry which is preliminary data.</text>
</comment>
<dbReference type="AlphaFoldDB" id="A0AAX6MLQ0"/>